<dbReference type="InterPro" id="IPR023198">
    <property type="entry name" value="PGP-like_dom2"/>
</dbReference>
<evidence type="ECO:0008006" key="3">
    <source>
        <dbReference type="Google" id="ProtNLM"/>
    </source>
</evidence>
<dbReference type="SUPFAM" id="SSF56784">
    <property type="entry name" value="HAD-like"/>
    <property type="match status" value="1"/>
</dbReference>
<gene>
    <name evidence="1" type="ORF">BN631_01257</name>
</gene>
<dbReference type="EMBL" id="CBIN010000137">
    <property type="protein sequence ID" value="CDE22776.1"/>
    <property type="molecule type" value="Genomic_DNA"/>
</dbReference>
<dbReference type="PANTHER" id="PTHR18901">
    <property type="entry name" value="2-DEOXYGLUCOSE-6-PHOSPHATE PHOSPHATASE 2"/>
    <property type="match status" value="1"/>
</dbReference>
<dbReference type="SFLD" id="SFLDG01129">
    <property type="entry name" value="C1.5:_HAD__Beta-PGM__Phosphata"/>
    <property type="match status" value="1"/>
</dbReference>
<accession>R7G758</accession>
<dbReference type="SFLD" id="SFLDG01135">
    <property type="entry name" value="C1.5.6:_HAD__Beta-PGM__Phospha"/>
    <property type="match status" value="1"/>
</dbReference>
<dbReference type="InterPro" id="IPR023214">
    <property type="entry name" value="HAD_sf"/>
</dbReference>
<dbReference type="Gene3D" id="1.10.150.240">
    <property type="entry name" value="Putative phosphatase, domain 2"/>
    <property type="match status" value="1"/>
</dbReference>
<dbReference type="SFLD" id="SFLDS00003">
    <property type="entry name" value="Haloacid_Dehalogenase"/>
    <property type="match status" value="1"/>
</dbReference>
<dbReference type="InterPro" id="IPR041492">
    <property type="entry name" value="HAD_2"/>
</dbReference>
<dbReference type="PANTHER" id="PTHR18901:SF38">
    <property type="entry name" value="PSEUDOURIDINE-5'-PHOSPHATASE"/>
    <property type="match status" value="1"/>
</dbReference>
<name>R7G758_9FIRM</name>
<dbReference type="NCBIfam" id="TIGR01509">
    <property type="entry name" value="HAD-SF-IA-v3"/>
    <property type="match status" value="1"/>
</dbReference>
<reference evidence="1" key="1">
    <citation type="submission" date="2012-11" db="EMBL/GenBank/DDBJ databases">
        <title>Dependencies among metagenomic species, viruses, plasmids and units of genetic variation.</title>
        <authorList>
            <person name="Nielsen H.B."/>
            <person name="Almeida M."/>
            <person name="Juncker A.S."/>
            <person name="Rasmussen S."/>
            <person name="Li J."/>
            <person name="Sunagawa S."/>
            <person name="Plichta D."/>
            <person name="Gautier L."/>
            <person name="Le Chatelier E."/>
            <person name="Peletier E."/>
            <person name="Bonde I."/>
            <person name="Nielsen T."/>
            <person name="Manichanh C."/>
            <person name="Arumugam M."/>
            <person name="Batto J."/>
            <person name="Santos M.B.Q.D."/>
            <person name="Blom N."/>
            <person name="Borruel N."/>
            <person name="Burgdorf K.S."/>
            <person name="Boumezbeur F."/>
            <person name="Casellas F."/>
            <person name="Dore J."/>
            <person name="Guarner F."/>
            <person name="Hansen T."/>
            <person name="Hildebrand F."/>
            <person name="Kaas R.S."/>
            <person name="Kennedy S."/>
            <person name="Kristiansen K."/>
            <person name="Kultima J.R."/>
            <person name="Leonard P."/>
            <person name="Levenez F."/>
            <person name="Lund O."/>
            <person name="Moumen B."/>
            <person name="Le Paslier D."/>
            <person name="Pons N."/>
            <person name="Pedersen O."/>
            <person name="Prifti E."/>
            <person name="Qin J."/>
            <person name="Raes J."/>
            <person name="Tap J."/>
            <person name="Tims S."/>
            <person name="Ussery D.W."/>
            <person name="Yamada T."/>
            <person name="MetaHit consortium"/>
            <person name="Renault P."/>
            <person name="Sicheritz-Ponten T."/>
            <person name="Bork P."/>
            <person name="Wang J."/>
            <person name="Brunak S."/>
            <person name="Ehrlich S.D."/>
        </authorList>
    </citation>
    <scope>NUCLEOTIDE SEQUENCE [LARGE SCALE GENOMIC DNA]</scope>
</reference>
<protein>
    <recommendedName>
        <fullName evidence="3">HAD hydrolase family IA variant 3</fullName>
    </recommendedName>
</protein>
<proteinExistence type="predicted"/>
<comment type="caution">
    <text evidence="1">The sequence shown here is derived from an EMBL/GenBank/DDBJ whole genome shotgun (WGS) entry which is preliminary data.</text>
</comment>
<sequence>MIKAVIFDMDGVLVDSERVFIDYLAKFFEINRVLLDKEKLYYLVGTPANTDDVFVAEKLNMNIDEARKIKDQFFIDNPIRYGEILKDYVKETLDYLKKHNIKIALASSSSMKSIERALGECKIEDYFCQIVSGEMFKESKPNPEIYEYSVSRLGLDKKEIIVVEDSCYGVCSAKAAGLKVCAINDPLFNFDLSKADYKVNSLKEFIDIMKEQELC</sequence>
<dbReference type="RefSeq" id="WP_022420557.1">
    <property type="nucleotide sequence ID" value="NZ_FR898584.1"/>
</dbReference>
<dbReference type="AlphaFoldDB" id="R7G758"/>
<dbReference type="InterPro" id="IPR036412">
    <property type="entry name" value="HAD-like_sf"/>
</dbReference>
<dbReference type="Pfam" id="PF13419">
    <property type="entry name" value="HAD_2"/>
    <property type="match status" value="1"/>
</dbReference>
<evidence type="ECO:0000313" key="1">
    <source>
        <dbReference type="EMBL" id="CDE22776.1"/>
    </source>
</evidence>
<evidence type="ECO:0000313" key="2">
    <source>
        <dbReference type="Proteomes" id="UP000018093"/>
    </source>
</evidence>
<organism evidence="1 2">
    <name type="scientific">Amedibacillus dolichus CAG:375</name>
    <dbReference type="NCBI Taxonomy" id="1263076"/>
    <lineage>
        <taxon>Bacteria</taxon>
        <taxon>Bacillati</taxon>
        <taxon>Bacillota</taxon>
        <taxon>Erysipelotrichia</taxon>
        <taxon>Erysipelotrichales</taxon>
        <taxon>Erysipelotrichaceae</taxon>
        <taxon>Amedibacillus</taxon>
    </lineage>
</organism>
<dbReference type="Proteomes" id="UP000018093">
    <property type="component" value="Unassembled WGS sequence"/>
</dbReference>
<dbReference type="Gene3D" id="3.40.50.1000">
    <property type="entry name" value="HAD superfamily/HAD-like"/>
    <property type="match status" value="1"/>
</dbReference>
<dbReference type="InterPro" id="IPR006439">
    <property type="entry name" value="HAD-SF_hydro_IA"/>
</dbReference>